<organism evidence="1 2">
    <name type="scientific">Alistipes inops</name>
    <dbReference type="NCBI Taxonomy" id="1501391"/>
    <lineage>
        <taxon>Bacteria</taxon>
        <taxon>Pseudomonadati</taxon>
        <taxon>Bacteroidota</taxon>
        <taxon>Bacteroidia</taxon>
        <taxon>Bacteroidales</taxon>
        <taxon>Rikenellaceae</taxon>
        <taxon>Alistipes</taxon>
    </lineage>
</organism>
<evidence type="ECO:0000313" key="1">
    <source>
        <dbReference type="EMBL" id="KHE42885.1"/>
    </source>
</evidence>
<evidence type="ECO:0000313" key="2">
    <source>
        <dbReference type="Proteomes" id="UP000030889"/>
    </source>
</evidence>
<proteinExistence type="predicted"/>
<protein>
    <recommendedName>
        <fullName evidence="3">Transposase</fullName>
    </recommendedName>
</protein>
<name>A0ABR4YKV6_9BACT</name>
<dbReference type="Proteomes" id="UP000030889">
    <property type="component" value="Unassembled WGS sequence"/>
</dbReference>
<accession>A0ABR4YKV6</accession>
<dbReference type="EMBL" id="JRGF01000002">
    <property type="protein sequence ID" value="KHE42885.1"/>
    <property type="molecule type" value="Genomic_DNA"/>
</dbReference>
<reference evidence="1 2" key="1">
    <citation type="submission" date="2014-09" db="EMBL/GenBank/DDBJ databases">
        <title>Alistipes sp. 627, sp. nov., a novel member of the family Rikenellaceae isolated from human faeces.</title>
        <authorList>
            <person name="Shkoporov A.N."/>
            <person name="Chaplin A.V."/>
            <person name="Motuzova O.V."/>
            <person name="Kafarskaia L.I."/>
            <person name="Khokhlova E.V."/>
            <person name="Efimov B.A."/>
        </authorList>
    </citation>
    <scope>NUCLEOTIDE SEQUENCE [LARGE SCALE GENOMIC DNA]</scope>
    <source>
        <strain evidence="1 2">627</strain>
    </source>
</reference>
<sequence>MRRQAAVRSAGKRRADMREVAFSTRREGGVDAPRRSGTFHYDRVASEPGMAALSVVKRAVPHRMEYGTGIWKRLLKDQRDKYYYLPL</sequence>
<keyword evidence="2" id="KW-1185">Reference proteome</keyword>
<evidence type="ECO:0008006" key="3">
    <source>
        <dbReference type="Google" id="ProtNLM"/>
    </source>
</evidence>
<gene>
    <name evidence="1" type="ORF">LG35_02540</name>
</gene>
<comment type="caution">
    <text evidence="1">The sequence shown here is derived from an EMBL/GenBank/DDBJ whole genome shotgun (WGS) entry which is preliminary data.</text>
</comment>